<reference evidence="4" key="1">
    <citation type="submission" date="2016-10" db="EMBL/GenBank/DDBJ databases">
        <authorList>
            <person name="Varghese N."/>
            <person name="Submissions S."/>
        </authorList>
    </citation>
    <scope>NUCLEOTIDE SEQUENCE [LARGE SCALE GENOMIC DNA]</scope>
    <source>
        <strain evidence="4">DSM 22002</strain>
    </source>
</reference>
<evidence type="ECO:0000313" key="4">
    <source>
        <dbReference type="Proteomes" id="UP000198822"/>
    </source>
</evidence>
<proteinExistence type="predicted"/>
<evidence type="ECO:0000256" key="2">
    <source>
        <dbReference type="SAM" id="SignalP"/>
    </source>
</evidence>
<dbReference type="Proteomes" id="UP000198822">
    <property type="component" value="Chromosome I"/>
</dbReference>
<evidence type="ECO:0000313" key="3">
    <source>
        <dbReference type="EMBL" id="SDH15725.1"/>
    </source>
</evidence>
<keyword evidence="2" id="KW-0732">Signal</keyword>
<name>A0A1G8A414_9MICO</name>
<feature type="compositionally biased region" description="Low complexity" evidence="1">
    <location>
        <begin position="26"/>
        <end position="45"/>
    </location>
</feature>
<evidence type="ECO:0000256" key="1">
    <source>
        <dbReference type="SAM" id="MobiDB-lite"/>
    </source>
</evidence>
<dbReference type="RefSeq" id="WP_092501717.1">
    <property type="nucleotide sequence ID" value="NZ_LT629695.1"/>
</dbReference>
<organism evidence="3 4">
    <name type="scientific">Agrococcus jejuensis</name>
    <dbReference type="NCBI Taxonomy" id="399736"/>
    <lineage>
        <taxon>Bacteria</taxon>
        <taxon>Bacillati</taxon>
        <taxon>Actinomycetota</taxon>
        <taxon>Actinomycetes</taxon>
        <taxon>Micrococcales</taxon>
        <taxon>Microbacteriaceae</taxon>
        <taxon>Agrococcus</taxon>
    </lineage>
</organism>
<feature type="signal peptide" evidence="2">
    <location>
        <begin position="1"/>
        <end position="24"/>
    </location>
</feature>
<dbReference type="AlphaFoldDB" id="A0A1G8A414"/>
<dbReference type="EMBL" id="LT629695">
    <property type="protein sequence ID" value="SDH15725.1"/>
    <property type="molecule type" value="Genomic_DNA"/>
</dbReference>
<accession>A0A1G8A414</accession>
<dbReference type="PROSITE" id="PS51257">
    <property type="entry name" value="PROKAR_LIPOPROTEIN"/>
    <property type="match status" value="1"/>
</dbReference>
<keyword evidence="4" id="KW-1185">Reference proteome</keyword>
<feature type="chain" id="PRO_5009242908" evidence="2">
    <location>
        <begin position="25"/>
        <end position="176"/>
    </location>
</feature>
<feature type="region of interest" description="Disordered" evidence="1">
    <location>
        <begin position="26"/>
        <end position="54"/>
    </location>
</feature>
<dbReference type="STRING" id="399736.SAMN04489720_0241"/>
<sequence>MRIASVAPVLAAVAALALAGCASAADDDAPASSAPPTSAAPSETPTPSPSTDEEQLDPYLTEIQSVDPVAYFAFYATLPEGQPATHDYTLEAPAGSHVVRFSCASVDGSGVEWTLTDAASGAEVATGTSTCAQEAEPGTSAPAATESSPVEIPGPVAISVASTGTVSGAVGLVPAG</sequence>
<protein>
    <submittedName>
        <fullName evidence="3">Uncharacterized protein</fullName>
    </submittedName>
</protein>
<gene>
    <name evidence="3" type="ORF">SAMN04489720_0241</name>
</gene>